<dbReference type="PROSITE" id="PS51450">
    <property type="entry name" value="LRR"/>
    <property type="match status" value="1"/>
</dbReference>
<evidence type="ECO:0000256" key="8">
    <source>
        <dbReference type="ARBA" id="ARBA00024238"/>
    </source>
</evidence>
<dbReference type="GO" id="GO:0000974">
    <property type="term" value="C:Prp19 complex"/>
    <property type="evidence" value="ECO:0007669"/>
    <property type="project" value="EnsemblFungi"/>
</dbReference>
<evidence type="ECO:0000256" key="6">
    <source>
        <dbReference type="ARBA" id="ARBA00023242"/>
    </source>
</evidence>
<dbReference type="PANTHER" id="PTHR10552:SF6">
    <property type="entry name" value="U2 SMALL NUCLEAR RIBONUCLEOPROTEIN A"/>
    <property type="match status" value="1"/>
</dbReference>
<sequence length="237" mass="26704">MKFTPGIVLDAPQYYNNHINGICDSELTVVLRDLQLESDDEAMPGVLAKLPEAVEILDLTNNELSVMPNLRDRARIHTLLLSRNRILRVEARFLPCHLRRLTLASNGIANLEDLLGLKSSPATLENLNLRGNNVCYMENYRLYVLSMLPQLKVLDFTNVSNEERHQAQKFASQRANVTPKSVAVKPQPRNTDKATEVMSLVVGKMDADVRENLKRQLESAKTLEEMQKIEKLLSGGV</sequence>
<comment type="subcellular location">
    <subcellularLocation>
        <location evidence="1">Nucleus</location>
    </subcellularLocation>
</comment>
<evidence type="ECO:0000313" key="11">
    <source>
        <dbReference type="Proteomes" id="UP000190274"/>
    </source>
</evidence>
<dbReference type="GO" id="GO:0071004">
    <property type="term" value="C:U2-type prespliceosome"/>
    <property type="evidence" value="ECO:0007669"/>
    <property type="project" value="EnsemblFungi"/>
</dbReference>
<dbReference type="Proteomes" id="UP000190274">
    <property type="component" value="Chromosome G"/>
</dbReference>
<dbReference type="STRING" id="1266660.A0A1G4JRE1"/>
<dbReference type="InterPro" id="IPR044640">
    <property type="entry name" value="RU2A"/>
</dbReference>
<organism evidence="10 11">
    <name type="scientific">Lachancea dasiensis</name>
    <dbReference type="NCBI Taxonomy" id="1072105"/>
    <lineage>
        <taxon>Eukaryota</taxon>
        <taxon>Fungi</taxon>
        <taxon>Dikarya</taxon>
        <taxon>Ascomycota</taxon>
        <taxon>Saccharomycotina</taxon>
        <taxon>Saccharomycetes</taxon>
        <taxon>Saccharomycetales</taxon>
        <taxon>Saccharomycetaceae</taxon>
        <taxon>Lachancea</taxon>
    </lineage>
</organism>
<gene>
    <name evidence="10" type="ORF">LADA_0G01904G</name>
</gene>
<keyword evidence="4" id="KW-0677">Repeat</keyword>
<protein>
    <recommendedName>
        <fullName evidence="8">U2 small nuclear ribonucleoprotein A'</fullName>
    </recommendedName>
</protein>
<evidence type="ECO:0000313" key="10">
    <source>
        <dbReference type="EMBL" id="SCU93214.1"/>
    </source>
</evidence>
<evidence type="ECO:0000256" key="7">
    <source>
        <dbReference type="ARBA" id="ARBA00024196"/>
    </source>
</evidence>
<dbReference type="GO" id="GO:0030620">
    <property type="term" value="F:U2 snRNA binding"/>
    <property type="evidence" value="ECO:0007669"/>
    <property type="project" value="InterPro"/>
</dbReference>
<dbReference type="AlphaFoldDB" id="A0A1G4JRE1"/>
<name>A0A1G4JRE1_9SACH</name>
<evidence type="ECO:0000256" key="5">
    <source>
        <dbReference type="ARBA" id="ARBA00023187"/>
    </source>
</evidence>
<comment type="similarity">
    <text evidence="7">Belongs to the U2 small nuclear ribonucleoprotein A family.</text>
</comment>
<evidence type="ECO:0000256" key="2">
    <source>
        <dbReference type="ARBA" id="ARBA00022614"/>
    </source>
</evidence>
<evidence type="ECO:0000256" key="1">
    <source>
        <dbReference type="ARBA" id="ARBA00004123"/>
    </source>
</evidence>
<dbReference type="OrthoDB" id="433501at2759"/>
<keyword evidence="2" id="KW-0433">Leucine-rich repeat</keyword>
<reference evidence="11" key="1">
    <citation type="submission" date="2016-03" db="EMBL/GenBank/DDBJ databases">
        <authorList>
            <person name="Devillers H."/>
        </authorList>
    </citation>
    <scope>NUCLEOTIDE SEQUENCE [LARGE SCALE GENOMIC DNA]</scope>
</reference>
<keyword evidence="5" id="KW-0508">mRNA splicing</keyword>
<evidence type="ECO:0000256" key="3">
    <source>
        <dbReference type="ARBA" id="ARBA00022728"/>
    </source>
</evidence>
<dbReference type="SMART" id="SM00446">
    <property type="entry name" value="LRRcap"/>
    <property type="match status" value="1"/>
</dbReference>
<dbReference type="InterPro" id="IPR001611">
    <property type="entry name" value="Leu-rich_rpt"/>
</dbReference>
<keyword evidence="3" id="KW-0747">Spliceosome</keyword>
<dbReference type="GO" id="GO:0005686">
    <property type="term" value="C:U2 snRNP"/>
    <property type="evidence" value="ECO:0007669"/>
    <property type="project" value="EnsemblFungi"/>
</dbReference>
<dbReference type="InterPro" id="IPR003603">
    <property type="entry name" value="U2A'_phosphoprotein32A_C"/>
</dbReference>
<proteinExistence type="inferred from homology"/>
<dbReference type="SUPFAM" id="SSF52058">
    <property type="entry name" value="L domain-like"/>
    <property type="match status" value="1"/>
</dbReference>
<dbReference type="Gene3D" id="3.80.10.10">
    <property type="entry name" value="Ribonuclease Inhibitor"/>
    <property type="match status" value="1"/>
</dbReference>
<keyword evidence="11" id="KW-1185">Reference proteome</keyword>
<accession>A0A1G4JRE1</accession>
<keyword evidence="3" id="KW-0507">mRNA processing</keyword>
<dbReference type="GO" id="GO:0000398">
    <property type="term" value="P:mRNA splicing, via spliceosome"/>
    <property type="evidence" value="ECO:0007669"/>
    <property type="project" value="EnsemblFungi"/>
</dbReference>
<dbReference type="PANTHER" id="PTHR10552">
    <property type="entry name" value="U2 SMALL NUCLEAR RIBONUCLEOPROTEIN A"/>
    <property type="match status" value="1"/>
</dbReference>
<dbReference type="EMBL" id="LT598457">
    <property type="protein sequence ID" value="SCU93214.1"/>
    <property type="molecule type" value="Genomic_DNA"/>
</dbReference>
<keyword evidence="6" id="KW-0539">Nucleus</keyword>
<dbReference type="Pfam" id="PF14580">
    <property type="entry name" value="LRR_9"/>
    <property type="match status" value="1"/>
</dbReference>
<dbReference type="InterPro" id="IPR032675">
    <property type="entry name" value="LRR_dom_sf"/>
</dbReference>
<evidence type="ECO:0000259" key="9">
    <source>
        <dbReference type="SMART" id="SM00446"/>
    </source>
</evidence>
<evidence type="ECO:0000256" key="4">
    <source>
        <dbReference type="ARBA" id="ARBA00022737"/>
    </source>
</evidence>
<feature type="domain" description="U2A'/phosphoprotein 32 family A C-terminal" evidence="9">
    <location>
        <begin position="137"/>
        <end position="155"/>
    </location>
</feature>